<accession>A0ABW2H5E1</accession>
<dbReference type="EMBL" id="JBHTAC010000050">
    <property type="protein sequence ID" value="MFC7247136.1"/>
    <property type="molecule type" value="Genomic_DNA"/>
</dbReference>
<comment type="caution">
    <text evidence="1">The sequence shown here is derived from an EMBL/GenBank/DDBJ whole genome shotgun (WGS) entry which is preliminary data.</text>
</comment>
<evidence type="ECO:0000313" key="1">
    <source>
        <dbReference type="EMBL" id="MFC7247136.1"/>
    </source>
</evidence>
<reference evidence="2" key="1">
    <citation type="journal article" date="2019" name="Int. J. Syst. Evol. Microbiol.">
        <title>The Global Catalogue of Microorganisms (GCM) 10K type strain sequencing project: providing services to taxonomists for standard genome sequencing and annotation.</title>
        <authorList>
            <consortium name="The Broad Institute Genomics Platform"/>
            <consortium name="The Broad Institute Genome Sequencing Center for Infectious Disease"/>
            <person name="Wu L."/>
            <person name="Ma J."/>
        </authorList>
    </citation>
    <scope>NUCLEOTIDE SEQUENCE [LARGE SCALE GENOMIC DNA]</scope>
    <source>
        <strain evidence="2">CGMCC 1.9106</strain>
    </source>
</reference>
<dbReference type="Proteomes" id="UP001596392">
    <property type="component" value="Unassembled WGS sequence"/>
</dbReference>
<gene>
    <name evidence="1" type="ORF">ACFQO7_32075</name>
</gene>
<proteinExistence type="predicted"/>
<sequence length="179" mass="20222">MTETDWRPAALYQIAEPQGYVRAYRQATESPGDLRALTRTYPFYNKPLFHRFADEPTADLAHEMFLRRIFHDSDGTTRPLDGAAKVLRKQRYPLAEPIEPLVRQIAEEGAENVALGEAYFAAGPSWEAAGDTGLALVSYENAVHEYGLQHDWHESALGRTRALTEGDFNYTYHVTNAFS</sequence>
<protein>
    <submittedName>
        <fullName evidence="1">Uncharacterized protein</fullName>
    </submittedName>
</protein>
<dbReference type="RefSeq" id="WP_376809892.1">
    <property type="nucleotide sequence ID" value="NZ_JBHTAC010000050.1"/>
</dbReference>
<evidence type="ECO:0000313" key="2">
    <source>
        <dbReference type="Proteomes" id="UP001596392"/>
    </source>
</evidence>
<name>A0ABW2H5E1_9ACTN</name>
<keyword evidence="2" id="KW-1185">Reference proteome</keyword>
<organism evidence="1 2">
    <name type="scientific">Catellatospora aurea</name>
    <dbReference type="NCBI Taxonomy" id="1337874"/>
    <lineage>
        <taxon>Bacteria</taxon>
        <taxon>Bacillati</taxon>
        <taxon>Actinomycetota</taxon>
        <taxon>Actinomycetes</taxon>
        <taxon>Micromonosporales</taxon>
        <taxon>Micromonosporaceae</taxon>
        <taxon>Catellatospora</taxon>
    </lineage>
</organism>